<dbReference type="InterPro" id="IPR008407">
    <property type="entry name" value="Brnchd-chn_aa_trnsp_AzlD"/>
</dbReference>
<reference evidence="2 3" key="1">
    <citation type="submission" date="2015-04" db="EMBL/GenBank/DDBJ databases">
        <title>The complete genome sequence of the hyperthermophilic, obligate iron-reducing archaeon Geoglobus ahangari strain 234T.</title>
        <authorList>
            <person name="Manzella M.P."/>
            <person name="Holmes D.E."/>
            <person name="Rocheleau J.M."/>
            <person name="Chung A."/>
            <person name="Reguera G."/>
            <person name="Kashefi K."/>
        </authorList>
    </citation>
    <scope>NUCLEOTIDE SEQUENCE [LARGE SCALE GENOMIC DNA]</scope>
    <source>
        <strain evidence="2 3">234</strain>
    </source>
</reference>
<dbReference type="STRING" id="113653.GAH_01878"/>
<accession>A0A0F7IC87</accession>
<keyword evidence="1" id="KW-0472">Membrane</keyword>
<dbReference type="Proteomes" id="UP000034723">
    <property type="component" value="Chromosome"/>
</dbReference>
<keyword evidence="3" id="KW-1185">Reference proteome</keyword>
<evidence type="ECO:0000256" key="1">
    <source>
        <dbReference type="SAM" id="Phobius"/>
    </source>
</evidence>
<gene>
    <name evidence="2" type="ORF">GAH_01878</name>
</gene>
<organism evidence="2 3">
    <name type="scientific">Geoglobus ahangari</name>
    <dbReference type="NCBI Taxonomy" id="113653"/>
    <lineage>
        <taxon>Archaea</taxon>
        <taxon>Methanobacteriati</taxon>
        <taxon>Methanobacteriota</taxon>
        <taxon>Archaeoglobi</taxon>
        <taxon>Archaeoglobales</taxon>
        <taxon>Archaeoglobaceae</taxon>
        <taxon>Geoglobus</taxon>
    </lineage>
</organism>
<dbReference type="HOGENOM" id="CLU_157896_0_1_2"/>
<protein>
    <submittedName>
        <fullName evidence="2">Branched-chain amino acid transport</fullName>
    </submittedName>
</protein>
<feature type="transmembrane region" description="Helical" evidence="1">
    <location>
        <begin position="6"/>
        <end position="24"/>
    </location>
</feature>
<evidence type="ECO:0000313" key="2">
    <source>
        <dbReference type="EMBL" id="AKG90845.1"/>
    </source>
</evidence>
<evidence type="ECO:0000313" key="3">
    <source>
        <dbReference type="Proteomes" id="UP000034723"/>
    </source>
</evidence>
<proteinExistence type="predicted"/>
<dbReference type="GeneID" id="24804444"/>
<keyword evidence="1" id="KW-0812">Transmembrane</keyword>
<dbReference type="InParanoid" id="A0A0F7IC87"/>
<sequence>MDWLILILGMAVVTYLTRVTPFFLSIRDSRFVKYVPPAVFSALVFPDVLSSPEKTIAGALVFAVCIKNRDLLLAFLVGTSALYVLQLV</sequence>
<dbReference type="EMBL" id="CP011267">
    <property type="protein sequence ID" value="AKG90845.1"/>
    <property type="molecule type" value="Genomic_DNA"/>
</dbReference>
<dbReference type="KEGG" id="gah:GAH_01878"/>
<dbReference type="Pfam" id="PF05437">
    <property type="entry name" value="AzlD"/>
    <property type="match status" value="1"/>
</dbReference>
<dbReference type="AlphaFoldDB" id="A0A0F7IC87"/>
<dbReference type="OrthoDB" id="204801at2157"/>
<dbReference type="RefSeq" id="WP_048096335.1">
    <property type="nucleotide sequence ID" value="NZ_CP011267.1"/>
</dbReference>
<keyword evidence="1" id="KW-1133">Transmembrane helix</keyword>
<name>A0A0F7IC87_9EURY</name>